<sequence>MIRFDNIGKWFGPLHVLADVSGDVAKGETVVLLGPSGSGKSTLIRCVTRLEPIQQGRILVNDVDIASGGVDINQLRQRIGFVFQAYNLFPHLSALGNVTIGLERLKGLPRNEARERGLHELGRVGLADKADAVPARLSGGQRQRVAIARALAMDPEIMLFDEPTSALDPEMVSEVLQVMRSLAQAGMTMMVVTHEMGFARQVADQVWFMEGGKIAERGTPAEIFTAAESPRLRQFLTLGR</sequence>
<dbReference type="InterPro" id="IPR017871">
    <property type="entry name" value="ABC_transporter-like_CS"/>
</dbReference>
<dbReference type="InterPro" id="IPR030679">
    <property type="entry name" value="ABC_ATPase_HisP-typ"/>
</dbReference>
<comment type="caution">
    <text evidence="6">The sequence shown here is derived from an EMBL/GenBank/DDBJ whole genome shotgun (WGS) entry which is preliminary data.</text>
</comment>
<evidence type="ECO:0000256" key="3">
    <source>
        <dbReference type="ARBA" id="ARBA00022741"/>
    </source>
</evidence>
<dbReference type="CDD" id="cd03262">
    <property type="entry name" value="ABC_HisP_GlnQ"/>
    <property type="match status" value="1"/>
</dbReference>
<dbReference type="FunFam" id="3.40.50.300:FF:000020">
    <property type="entry name" value="Amino acid ABC transporter ATP-binding component"/>
    <property type="match status" value="1"/>
</dbReference>
<keyword evidence="2" id="KW-0813">Transport</keyword>
<keyword evidence="4 6" id="KW-0067">ATP-binding</keyword>
<evidence type="ECO:0000259" key="5">
    <source>
        <dbReference type="PROSITE" id="PS50893"/>
    </source>
</evidence>
<dbReference type="AlphaFoldDB" id="A0A8J3E6Q9"/>
<reference evidence="6" key="2">
    <citation type="submission" date="2020-09" db="EMBL/GenBank/DDBJ databases">
        <authorList>
            <person name="Sun Q."/>
            <person name="Zhou Y."/>
        </authorList>
    </citation>
    <scope>NUCLEOTIDE SEQUENCE</scope>
    <source>
        <strain evidence="6">CGMCC 1.15725</strain>
    </source>
</reference>
<dbReference type="PANTHER" id="PTHR43166:SF4">
    <property type="entry name" value="PHOSPHONATES IMPORT ATP-BINDING PROTEIN PHNC"/>
    <property type="match status" value="1"/>
</dbReference>
<comment type="similarity">
    <text evidence="1">Belongs to the ABC transporter superfamily.</text>
</comment>
<organism evidence="6 7">
    <name type="scientific">Aliidongia dinghuensis</name>
    <dbReference type="NCBI Taxonomy" id="1867774"/>
    <lineage>
        <taxon>Bacteria</taxon>
        <taxon>Pseudomonadati</taxon>
        <taxon>Pseudomonadota</taxon>
        <taxon>Alphaproteobacteria</taxon>
        <taxon>Rhodospirillales</taxon>
        <taxon>Dongiaceae</taxon>
        <taxon>Aliidongia</taxon>
    </lineage>
</organism>
<dbReference type="GO" id="GO:0016887">
    <property type="term" value="F:ATP hydrolysis activity"/>
    <property type="evidence" value="ECO:0007669"/>
    <property type="project" value="InterPro"/>
</dbReference>
<evidence type="ECO:0000256" key="4">
    <source>
        <dbReference type="ARBA" id="ARBA00022840"/>
    </source>
</evidence>
<evidence type="ECO:0000313" key="7">
    <source>
        <dbReference type="Proteomes" id="UP000646365"/>
    </source>
</evidence>
<accession>A0A8J3E6Q9</accession>
<dbReference type="Pfam" id="PF00005">
    <property type="entry name" value="ABC_tran"/>
    <property type="match status" value="1"/>
</dbReference>
<reference evidence="6" key="1">
    <citation type="journal article" date="2014" name="Int. J. Syst. Evol. Microbiol.">
        <title>Complete genome sequence of Corynebacterium casei LMG S-19264T (=DSM 44701T), isolated from a smear-ripened cheese.</title>
        <authorList>
            <consortium name="US DOE Joint Genome Institute (JGI-PGF)"/>
            <person name="Walter F."/>
            <person name="Albersmeier A."/>
            <person name="Kalinowski J."/>
            <person name="Ruckert C."/>
        </authorList>
    </citation>
    <scope>NUCLEOTIDE SEQUENCE</scope>
    <source>
        <strain evidence="6">CGMCC 1.15725</strain>
    </source>
</reference>
<dbReference type="PANTHER" id="PTHR43166">
    <property type="entry name" value="AMINO ACID IMPORT ATP-BINDING PROTEIN"/>
    <property type="match status" value="1"/>
</dbReference>
<dbReference type="GO" id="GO:0005524">
    <property type="term" value="F:ATP binding"/>
    <property type="evidence" value="ECO:0007669"/>
    <property type="project" value="UniProtKB-KW"/>
</dbReference>
<dbReference type="EMBL" id="BMJQ01000024">
    <property type="protein sequence ID" value="GGF46921.1"/>
    <property type="molecule type" value="Genomic_DNA"/>
</dbReference>
<feature type="domain" description="ABC transporter" evidence="5">
    <location>
        <begin position="2"/>
        <end position="236"/>
    </location>
</feature>
<evidence type="ECO:0000256" key="2">
    <source>
        <dbReference type="ARBA" id="ARBA00022448"/>
    </source>
</evidence>
<keyword evidence="3" id="KW-0547">Nucleotide-binding</keyword>
<evidence type="ECO:0000313" key="6">
    <source>
        <dbReference type="EMBL" id="GGF46921.1"/>
    </source>
</evidence>
<dbReference type="InterPro" id="IPR027417">
    <property type="entry name" value="P-loop_NTPase"/>
</dbReference>
<dbReference type="InterPro" id="IPR003439">
    <property type="entry name" value="ABC_transporter-like_ATP-bd"/>
</dbReference>
<dbReference type="InterPro" id="IPR003593">
    <property type="entry name" value="AAA+_ATPase"/>
</dbReference>
<dbReference type="Gene3D" id="3.40.50.300">
    <property type="entry name" value="P-loop containing nucleotide triphosphate hydrolases"/>
    <property type="match status" value="1"/>
</dbReference>
<keyword evidence="7" id="KW-1185">Reference proteome</keyword>
<evidence type="ECO:0000256" key="1">
    <source>
        <dbReference type="ARBA" id="ARBA00005417"/>
    </source>
</evidence>
<protein>
    <submittedName>
        <fullName evidence="6">ABC transporter ATP-binding protein</fullName>
    </submittedName>
</protein>
<name>A0A8J3E6Q9_9PROT</name>
<dbReference type="GO" id="GO:0015424">
    <property type="term" value="F:ABC-type amino acid transporter activity"/>
    <property type="evidence" value="ECO:0007669"/>
    <property type="project" value="InterPro"/>
</dbReference>
<gene>
    <name evidence="6" type="ORF">GCM10011611_61670</name>
</gene>
<dbReference type="InterPro" id="IPR050086">
    <property type="entry name" value="MetN_ABC_transporter-like"/>
</dbReference>
<dbReference type="RefSeq" id="WP_189052040.1">
    <property type="nucleotide sequence ID" value="NZ_BMJQ01000024.1"/>
</dbReference>
<dbReference type="PROSITE" id="PS50893">
    <property type="entry name" value="ABC_TRANSPORTER_2"/>
    <property type="match status" value="1"/>
</dbReference>
<dbReference type="PIRSF" id="PIRSF039085">
    <property type="entry name" value="ABC_ATPase_HisP"/>
    <property type="match status" value="1"/>
</dbReference>
<dbReference type="PROSITE" id="PS00211">
    <property type="entry name" value="ABC_TRANSPORTER_1"/>
    <property type="match status" value="1"/>
</dbReference>
<dbReference type="SUPFAM" id="SSF52540">
    <property type="entry name" value="P-loop containing nucleoside triphosphate hydrolases"/>
    <property type="match status" value="1"/>
</dbReference>
<dbReference type="Proteomes" id="UP000646365">
    <property type="component" value="Unassembled WGS sequence"/>
</dbReference>
<dbReference type="SMART" id="SM00382">
    <property type="entry name" value="AAA"/>
    <property type="match status" value="1"/>
</dbReference>
<proteinExistence type="inferred from homology"/>